<sequence length="139" mass="15637">MPEGQLFLAMSFQSQCRMDTPHLTPRFHKSSGRWGARGTQLFPTLKFQQFLVSLRRRLKDAKGTNSSQNFVIPYNHVMSRRIQSQQQQKIKFTKITIAPTIGSGTQPIPVPAVSDITKDAKGTNSSPNFFIPYNHASAD</sequence>
<dbReference type="AlphaFoldDB" id="A0ABD0LTT4"/>
<organism evidence="1 2">
    <name type="scientific">Batillaria attramentaria</name>
    <dbReference type="NCBI Taxonomy" id="370345"/>
    <lineage>
        <taxon>Eukaryota</taxon>
        <taxon>Metazoa</taxon>
        <taxon>Spiralia</taxon>
        <taxon>Lophotrochozoa</taxon>
        <taxon>Mollusca</taxon>
        <taxon>Gastropoda</taxon>
        <taxon>Caenogastropoda</taxon>
        <taxon>Sorbeoconcha</taxon>
        <taxon>Cerithioidea</taxon>
        <taxon>Batillariidae</taxon>
        <taxon>Batillaria</taxon>
    </lineage>
</organism>
<comment type="caution">
    <text evidence="1">The sequence shown here is derived from an EMBL/GenBank/DDBJ whole genome shotgun (WGS) entry which is preliminary data.</text>
</comment>
<proteinExistence type="predicted"/>
<evidence type="ECO:0000313" key="1">
    <source>
        <dbReference type="EMBL" id="KAK7502533.1"/>
    </source>
</evidence>
<keyword evidence="2" id="KW-1185">Reference proteome</keyword>
<gene>
    <name evidence="1" type="ORF">BaRGS_00006108</name>
</gene>
<reference evidence="1 2" key="1">
    <citation type="journal article" date="2023" name="Sci. Data">
        <title>Genome assembly of the Korean intertidal mud-creeper Batillaria attramentaria.</title>
        <authorList>
            <person name="Patra A.K."/>
            <person name="Ho P.T."/>
            <person name="Jun S."/>
            <person name="Lee S.J."/>
            <person name="Kim Y."/>
            <person name="Won Y.J."/>
        </authorList>
    </citation>
    <scope>NUCLEOTIDE SEQUENCE [LARGE SCALE GENOMIC DNA]</scope>
    <source>
        <strain evidence="1">Wonlab-2016</strain>
    </source>
</reference>
<name>A0ABD0LTT4_9CAEN</name>
<evidence type="ECO:0000313" key="2">
    <source>
        <dbReference type="Proteomes" id="UP001519460"/>
    </source>
</evidence>
<accession>A0ABD0LTT4</accession>
<dbReference type="EMBL" id="JACVVK020000025">
    <property type="protein sequence ID" value="KAK7502533.1"/>
    <property type="molecule type" value="Genomic_DNA"/>
</dbReference>
<dbReference type="Proteomes" id="UP001519460">
    <property type="component" value="Unassembled WGS sequence"/>
</dbReference>
<protein>
    <submittedName>
        <fullName evidence="1">Uncharacterized protein</fullName>
    </submittedName>
</protein>